<evidence type="ECO:0000313" key="2">
    <source>
        <dbReference type="EMBL" id="MRW95195.1"/>
    </source>
</evidence>
<dbReference type="EMBL" id="WKJQ01000001">
    <property type="protein sequence ID" value="MRW95195.1"/>
    <property type="molecule type" value="Genomic_DNA"/>
</dbReference>
<dbReference type="RefSeq" id="WP_151108861.1">
    <property type="nucleotide sequence ID" value="NZ_WKJQ01000001.1"/>
</dbReference>
<accession>A0A6A8G374</accession>
<organism evidence="2 3">
    <name type="scientific">Haloferax marinum</name>
    <dbReference type="NCBI Taxonomy" id="2666143"/>
    <lineage>
        <taxon>Archaea</taxon>
        <taxon>Methanobacteriati</taxon>
        <taxon>Methanobacteriota</taxon>
        <taxon>Stenosarchaea group</taxon>
        <taxon>Halobacteria</taxon>
        <taxon>Halobacteriales</taxon>
        <taxon>Haloferacaceae</taxon>
        <taxon>Haloferax</taxon>
    </lineage>
</organism>
<dbReference type="Proteomes" id="UP000443423">
    <property type="component" value="Unassembled WGS sequence"/>
</dbReference>
<gene>
    <name evidence="2" type="ORF">GJR99_01245</name>
</gene>
<name>A0A6A8G374_9EURY</name>
<feature type="transmembrane region" description="Helical" evidence="1">
    <location>
        <begin position="12"/>
        <end position="30"/>
    </location>
</feature>
<evidence type="ECO:0008006" key="4">
    <source>
        <dbReference type="Google" id="ProtNLM"/>
    </source>
</evidence>
<evidence type="ECO:0000256" key="1">
    <source>
        <dbReference type="SAM" id="Phobius"/>
    </source>
</evidence>
<keyword evidence="1" id="KW-0472">Membrane</keyword>
<comment type="caution">
    <text evidence="2">The sequence shown here is derived from an EMBL/GenBank/DDBJ whole genome shotgun (WGS) entry which is preliminary data.</text>
</comment>
<reference evidence="2 3" key="1">
    <citation type="submission" date="2019-11" db="EMBL/GenBank/DDBJ databases">
        <title>Whole genome sequence of Haloferax sp. MBLA0078.</title>
        <authorList>
            <person name="Seo M.-J."/>
            <person name="Cho E.-S."/>
        </authorList>
    </citation>
    <scope>NUCLEOTIDE SEQUENCE [LARGE SCALE GENOMIC DNA]</scope>
    <source>
        <strain evidence="2 3">MBLA0078</strain>
    </source>
</reference>
<dbReference type="AlphaFoldDB" id="A0A6A8G374"/>
<protein>
    <recommendedName>
        <fullName evidence="4">Cox cluster protein</fullName>
    </recommendedName>
</protein>
<dbReference type="InterPro" id="IPR055942">
    <property type="entry name" value="DUF7520"/>
</dbReference>
<proteinExistence type="predicted"/>
<evidence type="ECO:0000313" key="3">
    <source>
        <dbReference type="Proteomes" id="UP000443423"/>
    </source>
</evidence>
<keyword evidence="3" id="KW-1185">Reference proteome</keyword>
<keyword evidence="1" id="KW-0812">Transmembrane</keyword>
<sequence>MNERFGGRDILLLVGASVVIISGILGVFIGENGGQVVTEITLFGTLTLPTSPVAFSLYGMVVSAVVLAVLFGLVEFASRLEDA</sequence>
<dbReference type="Pfam" id="PF24364">
    <property type="entry name" value="DUF7520"/>
    <property type="match status" value="1"/>
</dbReference>
<feature type="transmembrane region" description="Helical" evidence="1">
    <location>
        <begin position="50"/>
        <end position="74"/>
    </location>
</feature>
<keyword evidence="1" id="KW-1133">Transmembrane helix</keyword>